<dbReference type="InterPro" id="IPR007775">
    <property type="entry name" value="Leukocyte-sp_tscrpt_1_LST1"/>
</dbReference>
<evidence type="ECO:0000256" key="1">
    <source>
        <dbReference type="SAM" id="MobiDB-lite"/>
    </source>
</evidence>
<dbReference type="GO" id="GO:0000902">
    <property type="term" value="P:cell morphogenesis"/>
    <property type="evidence" value="ECO:0007669"/>
    <property type="project" value="InterPro"/>
</dbReference>
<dbReference type="GeneID" id="102818362"/>
<feature type="region of interest" description="Disordered" evidence="1">
    <location>
        <begin position="65"/>
        <end position="85"/>
    </location>
</feature>
<dbReference type="GO" id="GO:0016020">
    <property type="term" value="C:membrane"/>
    <property type="evidence" value="ECO:0007669"/>
    <property type="project" value="InterPro"/>
</dbReference>
<accession>A0A9B0X0T9</accession>
<protein>
    <submittedName>
        <fullName evidence="4">Leukocyte-specific transcript 1 protein</fullName>
    </submittedName>
</protein>
<gene>
    <name evidence="4" type="primary">LST1</name>
</gene>
<evidence type="ECO:0000256" key="2">
    <source>
        <dbReference type="SAM" id="Phobius"/>
    </source>
</evidence>
<evidence type="ECO:0000313" key="4">
    <source>
        <dbReference type="RefSeq" id="XP_006875733.1"/>
    </source>
</evidence>
<dbReference type="AlphaFoldDB" id="A0A9B0X0T9"/>
<keyword evidence="2" id="KW-1133">Transmembrane helix</keyword>
<feature type="transmembrane region" description="Helical" evidence="2">
    <location>
        <begin position="12"/>
        <end position="38"/>
    </location>
</feature>
<evidence type="ECO:0000313" key="3">
    <source>
        <dbReference type="Proteomes" id="UP000504623"/>
    </source>
</evidence>
<keyword evidence="3" id="KW-1185">Reference proteome</keyword>
<dbReference type="PANTHER" id="PTHR15452">
    <property type="entry name" value="LEUKOCYTE-SPECIFIC TRANSCRIPT 1 PROTEIN"/>
    <property type="match status" value="1"/>
</dbReference>
<proteinExistence type="predicted"/>
<dbReference type="RefSeq" id="XP_006875733.1">
    <property type="nucleotide sequence ID" value="XM_006875671.1"/>
</dbReference>
<organism evidence="3 4">
    <name type="scientific">Chrysochloris asiatica</name>
    <name type="common">Cape golden mole</name>
    <dbReference type="NCBI Taxonomy" id="185453"/>
    <lineage>
        <taxon>Eukaryota</taxon>
        <taxon>Metazoa</taxon>
        <taxon>Chordata</taxon>
        <taxon>Craniata</taxon>
        <taxon>Vertebrata</taxon>
        <taxon>Euteleostomi</taxon>
        <taxon>Mammalia</taxon>
        <taxon>Eutheria</taxon>
        <taxon>Afrotheria</taxon>
        <taxon>Chrysochloridae</taxon>
        <taxon>Chrysochlorinae</taxon>
        <taxon>Chrysochloris</taxon>
    </lineage>
</organism>
<dbReference type="Proteomes" id="UP000504623">
    <property type="component" value="Unplaced"/>
</dbReference>
<dbReference type="PANTHER" id="PTHR15452:SF5">
    <property type="entry name" value="LEUKOCYTE-SPECIFIC TRANSCRIPT 1 PROTEIN"/>
    <property type="match status" value="1"/>
</dbReference>
<keyword evidence="2" id="KW-0472">Membrane</keyword>
<dbReference type="CTD" id="7940"/>
<dbReference type="OrthoDB" id="9717492at2759"/>
<reference evidence="4" key="1">
    <citation type="submission" date="2025-08" db="UniProtKB">
        <authorList>
            <consortium name="RefSeq"/>
        </authorList>
    </citation>
    <scope>IDENTIFICATION</scope>
    <source>
        <tissue evidence="4">Spleen</tissue>
    </source>
</reference>
<keyword evidence="2" id="KW-0812">Transmembrane</keyword>
<dbReference type="GO" id="GO:0006955">
    <property type="term" value="P:immune response"/>
    <property type="evidence" value="ECO:0007669"/>
    <property type="project" value="InterPro"/>
</dbReference>
<dbReference type="Pfam" id="PF05083">
    <property type="entry name" value="LST1"/>
    <property type="match status" value="1"/>
</dbReference>
<sequence length="101" mass="10973">MAGFCEDKQLCLYLYGGLALGGLLFLVVVILSTCLCWLHCRVKRLEKSWAQSSEQELHYASLQRLPAPGGAEGLGLGDRDGDDAKEGLSTEYAIIAKKKPS</sequence>
<dbReference type="GO" id="GO:0016358">
    <property type="term" value="P:dendrite development"/>
    <property type="evidence" value="ECO:0007669"/>
    <property type="project" value="TreeGrafter"/>
</dbReference>
<name>A0A9B0X0T9_CHRAS</name>